<proteinExistence type="predicted"/>
<keyword evidence="3" id="KW-1185">Reference proteome</keyword>
<organism evidence="2 3">
    <name type="scientific">Phanerochaete sordida</name>
    <dbReference type="NCBI Taxonomy" id="48140"/>
    <lineage>
        <taxon>Eukaryota</taxon>
        <taxon>Fungi</taxon>
        <taxon>Dikarya</taxon>
        <taxon>Basidiomycota</taxon>
        <taxon>Agaricomycotina</taxon>
        <taxon>Agaricomycetes</taxon>
        <taxon>Polyporales</taxon>
        <taxon>Phanerochaetaceae</taxon>
        <taxon>Phanerochaete</taxon>
    </lineage>
</organism>
<evidence type="ECO:0000256" key="1">
    <source>
        <dbReference type="SAM" id="MobiDB-lite"/>
    </source>
</evidence>
<evidence type="ECO:0000313" key="2">
    <source>
        <dbReference type="EMBL" id="GJE89208.1"/>
    </source>
</evidence>
<gene>
    <name evidence="2" type="ORF">PsYK624_053030</name>
</gene>
<sequence>MAKHRAHVSRAVELHLHHLSGVCLGHAVQVPQRSFACIRSRRFRHRTSEDSTKTRTRARKPHGFGGSAMRWPSSRPSSSTKSTLDRRAETAFTRFDFPFLEEFVCRCGSTVPFRRILGRSLRRLQLYQCIHSSFPEQLVVLLSQVTQLEELVLENAFRTHPIPSDTTPSTASLAGPVTLARLRVLTIWDDDISAIAAVLDRLVHSARIYASFQIFHILPDTSSKMAQLFSPRYGTSSPAHAISPYPNSVSIVRRSANELELHYWEERKSAAELREERASNSLSATACYAFICSNADSRFIDALLSVIPLHDVKTALLVEPTVSGTLSWDAVLRSLASVEELGLEYETFRNGDAKTSPGGLIDEVERAALLPSVAHVYAWEHDHAHSALPPSVRHPLSTLQRAVHALSFRDASASLSPTERVSVIREVLDYHEDSGKVCLCDDLISLDAWPEVHLRPIGLAAPLDNVPRHDERRSWLGSQIGSLRNALRRKTRR</sequence>
<evidence type="ECO:0000313" key="3">
    <source>
        <dbReference type="Proteomes" id="UP000703269"/>
    </source>
</evidence>
<reference evidence="2 3" key="1">
    <citation type="submission" date="2021-08" db="EMBL/GenBank/DDBJ databases">
        <title>Draft Genome Sequence of Phanerochaete sordida strain YK-624.</title>
        <authorList>
            <person name="Mori T."/>
            <person name="Dohra H."/>
            <person name="Suzuki T."/>
            <person name="Kawagishi H."/>
            <person name="Hirai H."/>
        </authorList>
    </citation>
    <scope>NUCLEOTIDE SEQUENCE [LARGE SCALE GENOMIC DNA]</scope>
    <source>
        <strain evidence="2 3">YK-624</strain>
    </source>
</reference>
<feature type="region of interest" description="Disordered" evidence="1">
    <location>
        <begin position="46"/>
        <end position="83"/>
    </location>
</feature>
<name>A0A9P3G4V9_9APHY</name>
<dbReference type="OrthoDB" id="2748774at2759"/>
<feature type="compositionally biased region" description="Low complexity" evidence="1">
    <location>
        <begin position="72"/>
        <end position="82"/>
    </location>
</feature>
<protein>
    <submittedName>
        <fullName evidence="2">Uncharacterized protein</fullName>
    </submittedName>
</protein>
<dbReference type="Proteomes" id="UP000703269">
    <property type="component" value="Unassembled WGS sequence"/>
</dbReference>
<dbReference type="AlphaFoldDB" id="A0A9P3G4V9"/>
<dbReference type="EMBL" id="BPQB01000012">
    <property type="protein sequence ID" value="GJE89208.1"/>
    <property type="molecule type" value="Genomic_DNA"/>
</dbReference>
<comment type="caution">
    <text evidence="2">The sequence shown here is derived from an EMBL/GenBank/DDBJ whole genome shotgun (WGS) entry which is preliminary data.</text>
</comment>
<accession>A0A9P3G4V9</accession>